<keyword evidence="2 4" id="KW-0694">RNA-binding</keyword>
<organism evidence="7 8">
    <name type="scientific">Dokdonella soli</name>
    <dbReference type="NCBI Taxonomy" id="529810"/>
    <lineage>
        <taxon>Bacteria</taxon>
        <taxon>Pseudomonadati</taxon>
        <taxon>Pseudomonadota</taxon>
        <taxon>Gammaproteobacteria</taxon>
        <taxon>Lysobacterales</taxon>
        <taxon>Rhodanobacteraceae</taxon>
        <taxon>Dokdonella</taxon>
    </lineage>
</organism>
<dbReference type="InterPro" id="IPR002942">
    <property type="entry name" value="S4_RNA-bd"/>
</dbReference>
<evidence type="ECO:0000256" key="5">
    <source>
        <dbReference type="SAM" id="MobiDB-lite"/>
    </source>
</evidence>
<dbReference type="SMART" id="SM00363">
    <property type="entry name" value="S4"/>
    <property type="match status" value="1"/>
</dbReference>
<evidence type="ECO:0000259" key="6">
    <source>
        <dbReference type="SMART" id="SM00363"/>
    </source>
</evidence>
<evidence type="ECO:0000256" key="1">
    <source>
        <dbReference type="ARBA" id="ARBA00008396"/>
    </source>
</evidence>
<evidence type="ECO:0000313" key="7">
    <source>
        <dbReference type="EMBL" id="GAA0720289.1"/>
    </source>
</evidence>
<sequence>MKKVVSHAPADTGGHAGVRLDIWLWAARFFKTRALAKQAIEGGKVELAAGAAKPARPVHVGDRVKVARGEDRFEIDVVALSETRGPASVAQRLYRETEAGRTTREAAAEQRRLTGAGYAKPSTKPDKRARRLIRALGDIDMS</sequence>
<protein>
    <recommendedName>
        <fullName evidence="4">Heat shock protein 15</fullName>
    </recommendedName>
</protein>
<evidence type="ECO:0000256" key="4">
    <source>
        <dbReference type="PIRNR" id="PIRNR016821"/>
    </source>
</evidence>
<dbReference type="InterPro" id="IPR025708">
    <property type="entry name" value="HSP15"/>
</dbReference>
<keyword evidence="8" id="KW-1185">Reference proteome</keyword>
<dbReference type="Gene3D" id="3.10.290.10">
    <property type="entry name" value="RNA-binding S4 domain"/>
    <property type="match status" value="1"/>
</dbReference>
<dbReference type="EMBL" id="BAAAEU010000024">
    <property type="protein sequence ID" value="GAA0720289.1"/>
    <property type="molecule type" value="Genomic_DNA"/>
</dbReference>
<dbReference type="CDD" id="cd00165">
    <property type="entry name" value="S4"/>
    <property type="match status" value="1"/>
</dbReference>
<feature type="region of interest" description="Disordered" evidence="5">
    <location>
        <begin position="100"/>
        <end position="129"/>
    </location>
</feature>
<dbReference type="PROSITE" id="PS50889">
    <property type="entry name" value="S4"/>
    <property type="match status" value="1"/>
</dbReference>
<reference evidence="8" key="1">
    <citation type="journal article" date="2019" name="Int. J. Syst. Evol. Microbiol.">
        <title>The Global Catalogue of Microorganisms (GCM) 10K type strain sequencing project: providing services to taxonomists for standard genome sequencing and annotation.</title>
        <authorList>
            <consortium name="The Broad Institute Genomics Platform"/>
            <consortium name="The Broad Institute Genome Sequencing Center for Infectious Disease"/>
            <person name="Wu L."/>
            <person name="Ma J."/>
        </authorList>
    </citation>
    <scope>NUCLEOTIDE SEQUENCE [LARGE SCALE GENOMIC DNA]</scope>
    <source>
        <strain evidence="8">JCM 15421</strain>
    </source>
</reference>
<feature type="domain" description="RNA-binding S4" evidence="6">
    <location>
        <begin position="18"/>
        <end position="79"/>
    </location>
</feature>
<keyword evidence="3 4" id="KW-0238">DNA-binding</keyword>
<dbReference type="InterPro" id="IPR036986">
    <property type="entry name" value="S4_RNA-bd_sf"/>
</dbReference>
<dbReference type="SUPFAM" id="SSF55174">
    <property type="entry name" value="Alpha-L RNA-binding motif"/>
    <property type="match status" value="1"/>
</dbReference>
<feature type="compositionally biased region" description="Basic and acidic residues" evidence="5">
    <location>
        <begin position="100"/>
        <end position="112"/>
    </location>
</feature>
<gene>
    <name evidence="7" type="ORF">GCM10009105_29550</name>
</gene>
<evidence type="ECO:0000313" key="8">
    <source>
        <dbReference type="Proteomes" id="UP001501523"/>
    </source>
</evidence>
<dbReference type="RefSeq" id="WP_343792494.1">
    <property type="nucleotide sequence ID" value="NZ_BAAAEU010000024.1"/>
</dbReference>
<comment type="caution">
    <text evidence="7">The sequence shown here is derived from an EMBL/GenBank/DDBJ whole genome shotgun (WGS) entry which is preliminary data.</text>
</comment>
<proteinExistence type="inferred from homology"/>
<dbReference type="Pfam" id="PF01479">
    <property type="entry name" value="S4"/>
    <property type="match status" value="1"/>
</dbReference>
<dbReference type="PIRSF" id="PIRSF016821">
    <property type="entry name" value="HSP15"/>
    <property type="match status" value="1"/>
</dbReference>
<evidence type="ECO:0000256" key="2">
    <source>
        <dbReference type="ARBA" id="ARBA00022884"/>
    </source>
</evidence>
<name>A0ABP3TXU3_9GAMM</name>
<dbReference type="Proteomes" id="UP001501523">
    <property type="component" value="Unassembled WGS sequence"/>
</dbReference>
<comment type="similarity">
    <text evidence="1 4">Belongs to the HSP15 family.</text>
</comment>
<accession>A0ABP3TXU3</accession>
<evidence type="ECO:0000256" key="3">
    <source>
        <dbReference type="ARBA" id="ARBA00023125"/>
    </source>
</evidence>